<gene>
    <name evidence="10" type="ORF">MKW94_027738</name>
</gene>
<dbReference type="AlphaFoldDB" id="A0AA41UYN0"/>
<evidence type="ECO:0008006" key="12">
    <source>
        <dbReference type="Google" id="ProtNLM"/>
    </source>
</evidence>
<feature type="domain" description="Trichome birefringence-like N-terminal" evidence="9">
    <location>
        <begin position="38"/>
        <end position="90"/>
    </location>
</feature>
<evidence type="ECO:0000256" key="4">
    <source>
        <dbReference type="ARBA" id="ARBA00022968"/>
    </source>
</evidence>
<dbReference type="InterPro" id="IPR026057">
    <property type="entry name" value="TBL_C"/>
</dbReference>
<comment type="caution">
    <text evidence="10">The sequence shown here is derived from an EMBL/GenBank/DDBJ whole genome shotgun (WGS) entry which is preliminary data.</text>
</comment>
<keyword evidence="4" id="KW-0735">Signal-anchor</keyword>
<evidence type="ECO:0000313" key="11">
    <source>
        <dbReference type="Proteomes" id="UP001177140"/>
    </source>
</evidence>
<keyword evidence="11" id="KW-1185">Reference proteome</keyword>
<comment type="similarity">
    <text evidence="2">Belongs to the PC-esterase family. TBL subfamily.</text>
</comment>
<accession>A0AA41UYN0</accession>
<feature type="transmembrane region" description="Helical" evidence="7">
    <location>
        <begin position="6"/>
        <end position="26"/>
    </location>
</feature>
<reference evidence="10" key="1">
    <citation type="submission" date="2022-03" db="EMBL/GenBank/DDBJ databases">
        <title>A functionally conserved STORR gene fusion in Papaver species that diverged 16.8 million years ago.</title>
        <authorList>
            <person name="Catania T."/>
        </authorList>
    </citation>
    <scope>NUCLEOTIDE SEQUENCE</scope>
    <source>
        <strain evidence="10">S-191538</strain>
    </source>
</reference>
<evidence type="ECO:0000259" key="9">
    <source>
        <dbReference type="Pfam" id="PF14416"/>
    </source>
</evidence>
<dbReference type="EMBL" id="JAJJMA010039577">
    <property type="protein sequence ID" value="MCL7024917.1"/>
    <property type="molecule type" value="Genomic_DNA"/>
</dbReference>
<feature type="non-terminal residue" evidence="10">
    <location>
        <position position="209"/>
    </location>
</feature>
<sequence>MGFSLRSYNYVFILNSLFILIASCFLDITHARIIKVGTCDYYQGSWVVDESYPLYDSTKCPFISEGFDCIGNGRPNKEYLKYRWSPTGCDAPKFDGLDLVKRLKGKKIMFVGDSLSQNIWQSFACMVHAATPNAKYTTGYGAKYSSINFTDPENDVSIVFNQKPYFVELEQTPERVLKIDTISTSDIWKELDIVVFNSWHWWWHTDRFQ</sequence>
<dbReference type="GO" id="GO:0016413">
    <property type="term" value="F:O-acetyltransferase activity"/>
    <property type="evidence" value="ECO:0007669"/>
    <property type="project" value="InterPro"/>
</dbReference>
<evidence type="ECO:0000256" key="6">
    <source>
        <dbReference type="ARBA" id="ARBA00023136"/>
    </source>
</evidence>
<dbReference type="GO" id="GO:0016020">
    <property type="term" value="C:membrane"/>
    <property type="evidence" value="ECO:0007669"/>
    <property type="project" value="UniProtKB-SubCell"/>
</dbReference>
<name>A0AA41UYN0_PAPNU</name>
<evidence type="ECO:0000259" key="8">
    <source>
        <dbReference type="Pfam" id="PF13839"/>
    </source>
</evidence>
<evidence type="ECO:0000256" key="5">
    <source>
        <dbReference type="ARBA" id="ARBA00022989"/>
    </source>
</evidence>
<evidence type="ECO:0000256" key="1">
    <source>
        <dbReference type="ARBA" id="ARBA00004167"/>
    </source>
</evidence>
<feature type="domain" description="Trichome birefringence-like C-terminal" evidence="8">
    <location>
        <begin position="92"/>
        <end position="206"/>
    </location>
</feature>
<comment type="subcellular location">
    <subcellularLocation>
        <location evidence="1">Membrane</location>
        <topology evidence="1">Single-pass membrane protein</topology>
    </subcellularLocation>
</comment>
<dbReference type="Proteomes" id="UP001177140">
    <property type="component" value="Unassembled WGS sequence"/>
</dbReference>
<dbReference type="InterPro" id="IPR025846">
    <property type="entry name" value="TBL_N"/>
</dbReference>
<dbReference type="PROSITE" id="PS51257">
    <property type="entry name" value="PROKAR_LIPOPROTEIN"/>
    <property type="match status" value="1"/>
</dbReference>
<dbReference type="Pfam" id="PF14416">
    <property type="entry name" value="PMR5N"/>
    <property type="match status" value="1"/>
</dbReference>
<dbReference type="PANTHER" id="PTHR32285">
    <property type="entry name" value="PROTEIN TRICHOME BIREFRINGENCE-LIKE 9-RELATED"/>
    <property type="match status" value="1"/>
</dbReference>
<evidence type="ECO:0000313" key="10">
    <source>
        <dbReference type="EMBL" id="MCL7024917.1"/>
    </source>
</evidence>
<evidence type="ECO:0000256" key="3">
    <source>
        <dbReference type="ARBA" id="ARBA00022692"/>
    </source>
</evidence>
<evidence type="ECO:0000256" key="2">
    <source>
        <dbReference type="ARBA" id="ARBA00007727"/>
    </source>
</evidence>
<dbReference type="Pfam" id="PF13839">
    <property type="entry name" value="PC-Esterase"/>
    <property type="match status" value="1"/>
</dbReference>
<keyword evidence="3 7" id="KW-0812">Transmembrane</keyword>
<keyword evidence="6 7" id="KW-0472">Membrane</keyword>
<dbReference type="GO" id="GO:0005794">
    <property type="term" value="C:Golgi apparatus"/>
    <property type="evidence" value="ECO:0007669"/>
    <property type="project" value="TreeGrafter"/>
</dbReference>
<dbReference type="PANTHER" id="PTHR32285:SF42">
    <property type="entry name" value="PROTEIN TRICHOME BIREFRINGENCE-LIKE 37"/>
    <property type="match status" value="1"/>
</dbReference>
<protein>
    <recommendedName>
        <fullName evidence="12">Trichome birefringence-like N-terminal domain-containing protein</fullName>
    </recommendedName>
</protein>
<evidence type="ECO:0000256" key="7">
    <source>
        <dbReference type="SAM" id="Phobius"/>
    </source>
</evidence>
<dbReference type="InterPro" id="IPR029962">
    <property type="entry name" value="TBL"/>
</dbReference>
<keyword evidence="5 7" id="KW-1133">Transmembrane helix</keyword>
<organism evidence="10 11">
    <name type="scientific">Papaver nudicaule</name>
    <name type="common">Iceland poppy</name>
    <dbReference type="NCBI Taxonomy" id="74823"/>
    <lineage>
        <taxon>Eukaryota</taxon>
        <taxon>Viridiplantae</taxon>
        <taxon>Streptophyta</taxon>
        <taxon>Embryophyta</taxon>
        <taxon>Tracheophyta</taxon>
        <taxon>Spermatophyta</taxon>
        <taxon>Magnoliopsida</taxon>
        <taxon>Ranunculales</taxon>
        <taxon>Papaveraceae</taxon>
        <taxon>Papaveroideae</taxon>
        <taxon>Papaver</taxon>
    </lineage>
</organism>
<proteinExistence type="inferred from homology"/>